<dbReference type="AlphaFoldDB" id="A0A2W5SBR4"/>
<reference evidence="1 2" key="1">
    <citation type="submission" date="2017-08" db="EMBL/GenBank/DDBJ databases">
        <title>Infants hospitalized years apart are colonized by the same room-sourced microbial strains.</title>
        <authorList>
            <person name="Brooks B."/>
            <person name="Olm M.R."/>
            <person name="Firek B.A."/>
            <person name="Baker R."/>
            <person name="Thomas B.C."/>
            <person name="Morowitz M.J."/>
            <person name="Banfield J.F."/>
        </authorList>
    </citation>
    <scope>NUCLEOTIDE SEQUENCE [LARGE SCALE GENOMIC DNA]</scope>
    <source>
        <strain evidence="1">S2_003_000_R2_11</strain>
    </source>
</reference>
<dbReference type="Proteomes" id="UP000248975">
    <property type="component" value="Unassembled WGS sequence"/>
</dbReference>
<evidence type="ECO:0008006" key="3">
    <source>
        <dbReference type="Google" id="ProtNLM"/>
    </source>
</evidence>
<proteinExistence type="predicted"/>
<organism evidence="1 2">
    <name type="scientific">Cereibacter sphaeroides</name>
    <name type="common">Rhodobacter sphaeroides</name>
    <dbReference type="NCBI Taxonomy" id="1063"/>
    <lineage>
        <taxon>Bacteria</taxon>
        <taxon>Pseudomonadati</taxon>
        <taxon>Pseudomonadota</taxon>
        <taxon>Alphaproteobacteria</taxon>
        <taxon>Rhodobacterales</taxon>
        <taxon>Paracoccaceae</taxon>
        <taxon>Cereibacter</taxon>
    </lineage>
</organism>
<gene>
    <name evidence="1" type="ORF">DI533_08095</name>
</gene>
<evidence type="ECO:0000313" key="1">
    <source>
        <dbReference type="EMBL" id="PZR00509.1"/>
    </source>
</evidence>
<comment type="caution">
    <text evidence="1">The sequence shown here is derived from an EMBL/GenBank/DDBJ whole genome shotgun (WGS) entry which is preliminary data.</text>
</comment>
<sequence length="362" mass="38939">MAGWSWSRAIPCFCGRAAKMVRARQVLLRIAAAALAAFVWAGAARADLQVCNMGGKAQSVAIAYDEGEPYTSEGWWVVAPGKCTTVISGDLTHRFIFWRANAKGRTFDGDTYFFCTTPEVFTLKDAGGDCAAQGAKLDEFRRIDIGTNKSWRLDVDAPPVQAPAFVPGSLGQAFAAEGLAQECGHIDGAAYCDVFVRGQQYRAYEGKGTPGAVMRYLRDQPALTPLRISADILSATGTETQVAISSVVPTAPDALQNVRQALQGSWESEIKDLIPVYDVMGSVDTMVMDGFDIGNLAVLPECPGGPASVGPVLLRQSANSEPTDEYPVTAPQCFQIASLSKDRMELRDVESGEVFAFVRIPY</sequence>
<name>A0A2W5SBR4_CERSP</name>
<dbReference type="EMBL" id="QFQS01000001">
    <property type="protein sequence ID" value="PZR00509.1"/>
    <property type="molecule type" value="Genomic_DNA"/>
</dbReference>
<dbReference type="Pfam" id="PF06282">
    <property type="entry name" value="DUF1036"/>
    <property type="match status" value="1"/>
</dbReference>
<evidence type="ECO:0000313" key="2">
    <source>
        <dbReference type="Proteomes" id="UP000248975"/>
    </source>
</evidence>
<protein>
    <recommendedName>
        <fullName evidence="3">DUF1036 domain-containing protein</fullName>
    </recommendedName>
</protein>
<dbReference type="InterPro" id="IPR009380">
    <property type="entry name" value="DUF1036"/>
</dbReference>
<accession>A0A2W5SBR4</accession>